<evidence type="ECO:0000313" key="3">
    <source>
        <dbReference type="Proteomes" id="UP001241848"/>
    </source>
</evidence>
<keyword evidence="3" id="KW-1185">Reference proteome</keyword>
<evidence type="ECO:0000313" key="2">
    <source>
        <dbReference type="EMBL" id="MDP4098944.1"/>
    </source>
</evidence>
<accession>A0ABT9FW34</accession>
<dbReference type="SUPFAM" id="SSF49785">
    <property type="entry name" value="Galactose-binding domain-like"/>
    <property type="match status" value="1"/>
</dbReference>
<feature type="domain" description="F5/8 type C" evidence="1">
    <location>
        <begin position="753"/>
        <end position="894"/>
    </location>
</feature>
<comment type="caution">
    <text evidence="2">The sequence shown here is derived from an EMBL/GenBank/DDBJ whole genome shotgun (WGS) entry which is preliminary data.</text>
</comment>
<dbReference type="InterPro" id="IPR013783">
    <property type="entry name" value="Ig-like_fold"/>
</dbReference>
<dbReference type="RefSeq" id="WP_305756564.1">
    <property type="nucleotide sequence ID" value="NZ_JAPCKK010000031.1"/>
</dbReference>
<sequence>MKNWLANKYAYFLLSLLGLTILFSLVGCANESNEENDKTAATTLWMLGVKDDSSSEFRGTTDRESVTVDVEPVNGTALKAAGGAAQAVKTSSPVIQLNGEVPSGLNASTNPELALEYELDTIPANGVRFNVRILDASKAIPQMAVFSNNQLSGIIQIAGVSGTGSQYTFKSNYQLYIPKEQLLTGVNQLKIRTARCLYCSAAEDTNLWWKWDSLSLEKLASPVTEPIHGSYIRTGTNVNNNEFYYDEGATRHLPAVLKWLGLAYSGNIMRVTCASNVGNACSDMDDYYKTLKQYNMEAVALYLYTGDIKLKADGTLPDTAKQKLTSYLQSYGPYVQYFEVDNEPGLFNRSKAVNLAVADWLNNEGKKIAPQLQTVAPGWAYWPQYSVKACKNQTGGKNQCGDPDGWERDPQQRLELEKVTDLTNGHAYGESYVQGRGGSFVENLQTFGGSKDGLSKQMLNTEFGTSDSHTDNPIYGANQPKAAAFDRIMRSQIGYSDMFIQHAAFYKDYSLFETGFDLNDHNPADTKIHEFPGGLDSRVDIMRRLSLAYATHGTPLTYQVLNKNETADKMVYVRAVNTSTLDPLPGSGAKSNKLLVNLVNFESTTQRIKVRVTMPNQGTYQGERIGPGATYSEAQSTLSGLQASPTLDFEETLGPGESVQYILVPTKVVDGISTIDAIPAPNWVKAVVSQEAAIEVDWSEAEGAQTYDVLRAESAGGSYQVIAAAVGGTHYTDISVKAGTSYTYKIRASGSDKISSAAGIEYTGLAALDRTAWKARANPNEANARLAIDGSTRTRWDTNVGQSAGAYFQVDLGKLSRIGQITLDGATSENDYPREYNVLVSVNGMDWTKVSSGRGSGKWTDIRFNPVEARYVKIVLTKDASMFWSIHELQVYAE</sequence>
<dbReference type="Gene3D" id="2.60.120.260">
    <property type="entry name" value="Galactose-binding domain-like"/>
    <property type="match status" value="1"/>
</dbReference>
<dbReference type="InterPro" id="IPR017853">
    <property type="entry name" value="GH"/>
</dbReference>
<dbReference type="PROSITE" id="PS50022">
    <property type="entry name" value="FA58C_3"/>
    <property type="match status" value="1"/>
</dbReference>
<dbReference type="Proteomes" id="UP001241848">
    <property type="component" value="Unassembled WGS sequence"/>
</dbReference>
<dbReference type="PROSITE" id="PS51257">
    <property type="entry name" value="PROKAR_LIPOPROTEIN"/>
    <property type="match status" value="1"/>
</dbReference>
<reference evidence="2 3" key="1">
    <citation type="submission" date="2022-10" db="EMBL/GenBank/DDBJ databases">
        <title>Paenibacillus description and whole genome data of maize root bacterial community.</title>
        <authorList>
            <person name="Marton D."/>
            <person name="Farkas M."/>
            <person name="Cserhati M."/>
        </authorList>
    </citation>
    <scope>NUCLEOTIDE SEQUENCE [LARGE SCALE GENOMIC DNA]</scope>
    <source>
        <strain evidence="2 3">P96</strain>
    </source>
</reference>
<dbReference type="InterPro" id="IPR008979">
    <property type="entry name" value="Galactose-bd-like_sf"/>
</dbReference>
<evidence type="ECO:0000259" key="1">
    <source>
        <dbReference type="PROSITE" id="PS50022"/>
    </source>
</evidence>
<dbReference type="Gene3D" id="2.60.40.10">
    <property type="entry name" value="Immunoglobulins"/>
    <property type="match status" value="1"/>
</dbReference>
<gene>
    <name evidence="2" type="ORF">OIN60_19655</name>
</gene>
<dbReference type="InterPro" id="IPR036116">
    <property type="entry name" value="FN3_sf"/>
</dbReference>
<proteinExistence type="predicted"/>
<dbReference type="Pfam" id="PF00754">
    <property type="entry name" value="F5_F8_type_C"/>
    <property type="match status" value="1"/>
</dbReference>
<dbReference type="InterPro" id="IPR000421">
    <property type="entry name" value="FA58C"/>
</dbReference>
<dbReference type="SUPFAM" id="SSF49265">
    <property type="entry name" value="Fibronectin type III"/>
    <property type="match status" value="1"/>
</dbReference>
<dbReference type="SUPFAM" id="SSF51445">
    <property type="entry name" value="(Trans)glycosidases"/>
    <property type="match status" value="1"/>
</dbReference>
<dbReference type="EMBL" id="JAPCKK010000031">
    <property type="protein sequence ID" value="MDP4098944.1"/>
    <property type="molecule type" value="Genomic_DNA"/>
</dbReference>
<protein>
    <submittedName>
        <fullName evidence="2">Discoidin domain-containing protein</fullName>
    </submittedName>
</protein>
<organism evidence="2 3">
    <name type="scientific">Paenibacillus zeirhizosphaerae</name>
    <dbReference type="NCBI Taxonomy" id="2987519"/>
    <lineage>
        <taxon>Bacteria</taxon>
        <taxon>Bacillati</taxon>
        <taxon>Bacillota</taxon>
        <taxon>Bacilli</taxon>
        <taxon>Bacillales</taxon>
        <taxon>Paenibacillaceae</taxon>
        <taxon>Paenibacillus</taxon>
    </lineage>
</organism>
<name>A0ABT9FW34_9BACL</name>